<evidence type="ECO:0000256" key="3">
    <source>
        <dbReference type="ARBA" id="ARBA00022676"/>
    </source>
</evidence>
<feature type="domain" description="6-phosphogluconate dehydrogenase C-terminal" evidence="11">
    <location>
        <begin position="192"/>
        <end position="508"/>
    </location>
</feature>
<evidence type="ECO:0000313" key="13">
    <source>
        <dbReference type="Proteomes" id="UP000283841"/>
    </source>
</evidence>
<dbReference type="HAMAP" id="MF_01963">
    <property type="entry name" value="MTAP"/>
    <property type="match status" value="1"/>
</dbReference>
<name>A0A443HSL6_BYSSP</name>
<comment type="pathway">
    <text evidence="9">Amino-acid biosynthesis; L-methionine biosynthesis via salvage pathway; S-methyl-5-thio-alpha-D-ribose 1-phosphate from S-methyl-5'-thioadenosine (phosphorylase route): step 1/1.</text>
</comment>
<evidence type="ECO:0000256" key="9">
    <source>
        <dbReference type="HAMAP-Rule" id="MF_03155"/>
    </source>
</evidence>
<feature type="site" description="Important for substrate specificity" evidence="9">
    <location>
        <position position="714"/>
    </location>
</feature>
<feature type="binding site" evidence="9">
    <location>
        <position position="732"/>
    </location>
    <ligand>
        <name>substrate</name>
    </ligand>
</feature>
<dbReference type="RefSeq" id="XP_028484414.1">
    <property type="nucleotide sequence ID" value="XM_028628025.1"/>
</dbReference>
<comment type="similarity">
    <text evidence="9">Belongs to the PNP/MTAP phosphorylase family. MTAP subfamily.</text>
</comment>
<keyword evidence="8" id="KW-0570">Pentose shunt</keyword>
<comment type="subcellular location">
    <subcellularLocation>
        <location evidence="9">Cytoplasm</location>
    </subcellularLocation>
    <subcellularLocation>
        <location evidence="9">Nucleus</location>
    </subcellularLocation>
</comment>
<keyword evidence="5 9" id="KW-0660">Purine salvage</keyword>
<dbReference type="GO" id="GO:0017061">
    <property type="term" value="F:S-methyl-5-thioadenosine phosphorylase activity"/>
    <property type="evidence" value="ECO:0007669"/>
    <property type="project" value="UniProtKB-UniRule"/>
</dbReference>
<dbReference type="PRINTS" id="PR00076">
    <property type="entry name" value="6PGDHDRGNASE"/>
</dbReference>
<dbReference type="Pfam" id="PF00393">
    <property type="entry name" value="6PGD"/>
    <property type="match status" value="1"/>
</dbReference>
<feature type="site" description="Important for substrate specificity" evidence="9">
    <location>
        <position position="769"/>
    </location>
</feature>
<dbReference type="AlphaFoldDB" id="A0A443HSL6"/>
<organism evidence="12 13">
    <name type="scientific">Byssochlamys spectabilis</name>
    <name type="common">Paecilomyces variotii</name>
    <dbReference type="NCBI Taxonomy" id="264951"/>
    <lineage>
        <taxon>Eukaryota</taxon>
        <taxon>Fungi</taxon>
        <taxon>Dikarya</taxon>
        <taxon>Ascomycota</taxon>
        <taxon>Pezizomycotina</taxon>
        <taxon>Eurotiomycetes</taxon>
        <taxon>Eurotiomycetidae</taxon>
        <taxon>Eurotiales</taxon>
        <taxon>Thermoascaceae</taxon>
        <taxon>Paecilomyces</taxon>
    </lineage>
</organism>
<dbReference type="GO" id="GO:0019521">
    <property type="term" value="P:D-gluconate metabolic process"/>
    <property type="evidence" value="ECO:0007669"/>
    <property type="project" value="UniProtKB-KW"/>
</dbReference>
<keyword evidence="9" id="KW-0963">Cytoplasm</keyword>
<dbReference type="InterPro" id="IPR018099">
    <property type="entry name" value="Purine_phosphorylase-2_CS"/>
</dbReference>
<dbReference type="InterPro" id="IPR013328">
    <property type="entry name" value="6PGD_dom2"/>
</dbReference>
<dbReference type="InterPro" id="IPR000845">
    <property type="entry name" value="Nucleoside_phosphorylase_d"/>
</dbReference>
<dbReference type="GO" id="GO:0005737">
    <property type="term" value="C:cytoplasm"/>
    <property type="evidence" value="ECO:0007669"/>
    <property type="project" value="UniProtKB-SubCell"/>
</dbReference>
<dbReference type="GO" id="GO:0050661">
    <property type="term" value="F:NADP binding"/>
    <property type="evidence" value="ECO:0007669"/>
    <property type="project" value="InterPro"/>
</dbReference>
<dbReference type="Proteomes" id="UP000283841">
    <property type="component" value="Unassembled WGS sequence"/>
</dbReference>
<dbReference type="FunFam" id="3.40.50.1580:FF:000008">
    <property type="entry name" value="S-methyl-5'-thioadenosine phosphorylase"/>
    <property type="match status" value="1"/>
</dbReference>
<dbReference type="SMART" id="SM01350">
    <property type="entry name" value="6PGD"/>
    <property type="match status" value="1"/>
</dbReference>
<dbReference type="EC" id="2.4.2.28" evidence="9"/>
<comment type="pathway">
    <text evidence="1">Carbohydrate degradation; pentose phosphate pathway; D-ribulose 5-phosphate from D-glucose 6-phosphate (oxidative stage): step 3/3.</text>
</comment>
<dbReference type="Pfam" id="PF03446">
    <property type="entry name" value="NAD_binding_2"/>
    <property type="match status" value="1"/>
</dbReference>
<feature type="binding site" evidence="9">
    <location>
        <begin position="597"/>
        <end position="598"/>
    </location>
    <ligand>
        <name>phosphate</name>
        <dbReference type="ChEBI" id="CHEBI:43474"/>
    </ligand>
</feature>
<dbReference type="GeneID" id="39597302"/>
<dbReference type="InterPro" id="IPR036291">
    <property type="entry name" value="NAD(P)-bd_dom_sf"/>
</dbReference>
<comment type="subunit">
    <text evidence="9">Homotrimer.</text>
</comment>
<dbReference type="InterPro" id="IPR006183">
    <property type="entry name" value="Pgluconate_DH"/>
</dbReference>
<evidence type="ECO:0000256" key="1">
    <source>
        <dbReference type="ARBA" id="ARBA00004874"/>
    </source>
</evidence>
<dbReference type="PROSITE" id="PS01240">
    <property type="entry name" value="PNP_MTAP_2"/>
    <property type="match status" value="1"/>
</dbReference>
<accession>A0A443HSL6</accession>
<dbReference type="UniPathway" id="UPA00904">
    <property type="reaction ID" value="UER00873"/>
</dbReference>
<comment type="caution">
    <text evidence="12">The sequence shown here is derived from an EMBL/GenBank/DDBJ whole genome shotgun (WGS) entry which is preliminary data.</text>
</comment>
<feature type="binding site" evidence="9">
    <location>
        <position position="733"/>
    </location>
    <ligand>
        <name>phosphate</name>
        <dbReference type="ChEBI" id="CHEBI:43474"/>
    </ligand>
</feature>
<dbReference type="InterPro" id="IPR006114">
    <property type="entry name" value="6PGDH_C"/>
</dbReference>
<evidence type="ECO:0000256" key="8">
    <source>
        <dbReference type="ARBA" id="ARBA00023126"/>
    </source>
</evidence>
<dbReference type="STRING" id="264951.A0A443HSL6"/>
<dbReference type="InterPro" id="IPR006115">
    <property type="entry name" value="6PGDH_NADP-bd"/>
</dbReference>
<evidence type="ECO:0000313" key="12">
    <source>
        <dbReference type="EMBL" id="RWQ94769.1"/>
    </source>
</evidence>
<dbReference type="InterPro" id="IPR008927">
    <property type="entry name" value="6-PGluconate_DH-like_C_sf"/>
</dbReference>
<dbReference type="InterPro" id="IPR035994">
    <property type="entry name" value="Nucleoside_phosphorylase_sf"/>
</dbReference>
<keyword evidence="3 9" id="KW-0328">Glycosyltransferase</keyword>
<evidence type="ECO:0000256" key="6">
    <source>
        <dbReference type="ARBA" id="ARBA00023002"/>
    </source>
</evidence>
<dbReference type="InterPro" id="IPR010044">
    <property type="entry name" value="MTAP"/>
</dbReference>
<dbReference type="Pfam" id="PF01048">
    <property type="entry name" value="PNP_UDP_1"/>
    <property type="match status" value="1"/>
</dbReference>
<comment type="similarity">
    <text evidence="2">Belongs to the 6-phosphogluconate dehydrogenase family.</text>
</comment>
<dbReference type="UniPathway" id="UPA00115">
    <property type="reaction ID" value="UER00410"/>
</dbReference>
<dbReference type="GO" id="GO:0019509">
    <property type="term" value="P:L-methionine salvage from methylthioadenosine"/>
    <property type="evidence" value="ECO:0007669"/>
    <property type="project" value="UniProtKB-UniRule"/>
</dbReference>
<evidence type="ECO:0000256" key="10">
    <source>
        <dbReference type="SAM" id="MobiDB-lite"/>
    </source>
</evidence>
<dbReference type="VEuPathDB" id="FungiDB:C8Q69DRAFT_403989"/>
<comment type="function">
    <text evidence="9">Catalyzes the reversible phosphorylation of S-methyl-5'-thioadenosine (MTA) to adenine and 5-methylthioribose-1-phosphate. Involved in the breakdown of MTA, a major by-product of polyamine biosynthesis. Responsible for the first step in the methionine salvage pathway after MTA has been generated from S-adenosylmethionine. Has broad substrate specificity with 6-aminopurine nucleosides as preferred substrates.</text>
</comment>
<dbReference type="PANTHER" id="PTHR11811">
    <property type="entry name" value="6-PHOSPHOGLUCONATE DEHYDROGENASE"/>
    <property type="match status" value="1"/>
</dbReference>
<feature type="binding site" evidence="9">
    <location>
        <position position="549"/>
    </location>
    <ligand>
        <name>phosphate</name>
        <dbReference type="ChEBI" id="CHEBI:43474"/>
    </ligand>
</feature>
<evidence type="ECO:0000259" key="11">
    <source>
        <dbReference type="SMART" id="SM01350"/>
    </source>
</evidence>
<gene>
    <name evidence="12" type="ORF">C8Q69DRAFT_403989</name>
</gene>
<dbReference type="SUPFAM" id="SSF51735">
    <property type="entry name" value="NAD(P)-binding Rossmann-fold domains"/>
    <property type="match status" value="1"/>
</dbReference>
<evidence type="ECO:0000256" key="2">
    <source>
        <dbReference type="ARBA" id="ARBA00008419"/>
    </source>
</evidence>
<evidence type="ECO:0000256" key="5">
    <source>
        <dbReference type="ARBA" id="ARBA00022726"/>
    </source>
</evidence>
<keyword evidence="6" id="KW-0560">Oxidoreductase</keyword>
<dbReference type="NCBIfam" id="TIGR01694">
    <property type="entry name" value="MTAP"/>
    <property type="match status" value="1"/>
</dbReference>
<keyword evidence="4 9" id="KW-0808">Transferase</keyword>
<feature type="compositionally biased region" description="Polar residues" evidence="10">
    <location>
        <begin position="513"/>
        <end position="537"/>
    </location>
</feature>
<reference evidence="12 13" key="1">
    <citation type="journal article" date="2018" name="Front. Microbiol.">
        <title>Genomic and genetic insights into a cosmopolitan fungus, Paecilomyces variotii (Eurotiales).</title>
        <authorList>
            <person name="Urquhart A.S."/>
            <person name="Mondo S.J."/>
            <person name="Makela M.R."/>
            <person name="Hane J.K."/>
            <person name="Wiebenga A."/>
            <person name="He G."/>
            <person name="Mihaltcheva S."/>
            <person name="Pangilinan J."/>
            <person name="Lipzen A."/>
            <person name="Barry K."/>
            <person name="de Vries R.P."/>
            <person name="Grigoriev I.V."/>
            <person name="Idnurm A."/>
        </authorList>
    </citation>
    <scope>NUCLEOTIDE SEQUENCE [LARGE SCALE GENOMIC DNA]</scope>
    <source>
        <strain evidence="12 13">CBS 101075</strain>
    </source>
</reference>
<dbReference type="FunFam" id="1.10.1040.10:FF:000040">
    <property type="entry name" value="6-phosphogluconate dehydrogenase, decarboxylating"/>
    <property type="match status" value="1"/>
</dbReference>
<dbReference type="CDD" id="cd09010">
    <property type="entry name" value="MTAP_SsMTAPII_like_MTIP"/>
    <property type="match status" value="1"/>
</dbReference>
<dbReference type="SUPFAM" id="SSF53167">
    <property type="entry name" value="Purine and uridine phosphorylases"/>
    <property type="match status" value="1"/>
</dbReference>
<proteinExistence type="inferred from homology"/>
<keyword evidence="13" id="KW-1185">Reference proteome</keyword>
<sequence length="840" mass="92362">MTDPISKFKRIGVVGAGNMGSMMTFAFAELGLDVSVWDVKKENVDQVMRWAKDAKTSKGKVEGFYDIDKFVKSLDQAPRKLFMFSITHGSPADSVLSMIKHDLKPGDIILDGGNENYRRTERRQKELQPLGVHWVGMGVSGGYQSARRGPSLSPGGDRKAIEEVLPFLEMYAAKDRRTGLPCVTYIGPGGAGHFVKMVHNGIEGGMLSTVCEAWALLHNGLGLQYDEIGDIFEKWNSHGELKESYLVQIGSEILRTKKTPSGDYHGEGRSQADGYVLDDVLDKVVQDDDGTEGTPFWTIMDTAARHVSAPTLATAHYLRVASGNREERIKVAQKLGVPKPRPLSAVKDKGQFIETLRRAVYCTFLASFCQGLEVIANASDAEGWDIDMGKCIQIWRAGCIIQEEYIADLLQPVLSNSKTPIRNIKQIDGVAAELHRNYDSLKQIVMLATEADHYIPAMSATLEYLKYCGGTMLPTKFMEAEMDFFGAHAYDKPGVPGEDPGKQHLSCASSRLVSQNLGSESNPRSNWQGRWSPSPRNTKPVRIAVIGGTGLRELPGFTQVATLDISTPWGKPSAPITILHHKCSTDGKDVAVAFLSRHGLHHQIAPHEVPARANIAALRSIGVRTIIAFSAVGSLQEHIKPRDFVVPDQVIDRTKGIRPFTFFEGGAVAHVPFGDPFDERVAKVVRACGHSLEGEGVVLHDRGTLICMEGPQFSTRAESNLYRSWGGSVINMSALPEAKLAREAEIAYQMICMSTDYDCWHESTEDVTVEMVMGNMKANAVNAKHFVTAVLDELAKEEHAELVQAKHIAGSVKFGVSTPVPHWSADAREKLTWLFPGYFE</sequence>
<keyword evidence="7" id="KW-0311">Gluconate utilization</keyword>
<comment type="catalytic activity">
    <reaction evidence="9">
        <text>S-methyl-5'-thioadenosine + phosphate = 5-(methylsulfanyl)-alpha-D-ribose 1-phosphate + adenine</text>
        <dbReference type="Rhea" id="RHEA:11852"/>
        <dbReference type="ChEBI" id="CHEBI:16708"/>
        <dbReference type="ChEBI" id="CHEBI:17509"/>
        <dbReference type="ChEBI" id="CHEBI:43474"/>
        <dbReference type="ChEBI" id="CHEBI:58533"/>
        <dbReference type="EC" id="2.4.2.28"/>
    </reaction>
</comment>
<dbReference type="Gene3D" id="3.40.50.1580">
    <property type="entry name" value="Nucleoside phosphorylase domain"/>
    <property type="match status" value="1"/>
</dbReference>
<dbReference type="Gene3D" id="1.10.1040.10">
    <property type="entry name" value="N-(1-d-carboxylethyl)-l-norvaline Dehydrogenase, domain 2"/>
    <property type="match status" value="1"/>
</dbReference>
<dbReference type="GO" id="GO:0004616">
    <property type="term" value="F:phosphogluconate dehydrogenase (decarboxylating) activity"/>
    <property type="evidence" value="ECO:0007669"/>
    <property type="project" value="InterPro"/>
</dbReference>
<dbReference type="GO" id="GO:0006098">
    <property type="term" value="P:pentose-phosphate shunt"/>
    <property type="evidence" value="ECO:0007669"/>
    <property type="project" value="UniProtKB-UniPathway"/>
</dbReference>
<evidence type="ECO:0000256" key="4">
    <source>
        <dbReference type="ARBA" id="ARBA00022679"/>
    </source>
</evidence>
<keyword evidence="9" id="KW-0539">Nucleus</keyword>
<feature type="binding site" evidence="9">
    <location>
        <begin position="630"/>
        <end position="631"/>
    </location>
    <ligand>
        <name>phosphate</name>
        <dbReference type="ChEBI" id="CHEBI:43474"/>
    </ligand>
</feature>
<evidence type="ECO:0000256" key="7">
    <source>
        <dbReference type="ARBA" id="ARBA00023064"/>
    </source>
</evidence>
<dbReference type="SUPFAM" id="SSF48179">
    <property type="entry name" value="6-phosphogluconate dehydrogenase C-terminal domain-like"/>
    <property type="match status" value="1"/>
</dbReference>
<feature type="region of interest" description="Disordered" evidence="10">
    <location>
        <begin position="513"/>
        <end position="539"/>
    </location>
</feature>
<dbReference type="FunFam" id="3.40.50.720:FF:000634">
    <property type="entry name" value="6-phosphogluconate dehydrogenase, decarboxylating"/>
    <property type="match status" value="1"/>
</dbReference>
<dbReference type="Gene3D" id="3.40.50.720">
    <property type="entry name" value="NAD(P)-binding Rossmann-like Domain"/>
    <property type="match status" value="1"/>
</dbReference>
<dbReference type="GO" id="GO:0005634">
    <property type="term" value="C:nucleus"/>
    <property type="evidence" value="ECO:0007669"/>
    <property type="project" value="UniProtKB-SubCell"/>
</dbReference>
<dbReference type="GO" id="GO:0006166">
    <property type="term" value="P:purine ribonucleoside salvage"/>
    <property type="evidence" value="ECO:0007669"/>
    <property type="project" value="UniProtKB-KW"/>
</dbReference>
<dbReference type="EMBL" id="RCNU01000007">
    <property type="protein sequence ID" value="RWQ94769.1"/>
    <property type="molecule type" value="Genomic_DNA"/>
</dbReference>
<feature type="binding site" evidence="9">
    <location>
        <begin position="756"/>
        <end position="758"/>
    </location>
    <ligand>
        <name>substrate</name>
    </ligand>
</feature>
<protein>
    <recommendedName>
        <fullName evidence="9">S-methyl-5'-thioadenosine phosphorylase</fullName>
        <ecNumber evidence="9">2.4.2.28</ecNumber>
    </recommendedName>
    <alternativeName>
        <fullName evidence="9">5'-methylthioadenosine phosphorylase</fullName>
        <shortName evidence="9">MTA phosphorylase</shortName>
        <shortName evidence="9">MTAP</shortName>
        <shortName evidence="9">MTAPase</shortName>
    </alternativeName>
</protein>